<dbReference type="InterPro" id="IPR003406">
    <property type="entry name" value="Glyco_trans_14"/>
</dbReference>
<evidence type="ECO:0000256" key="7">
    <source>
        <dbReference type="ARBA" id="ARBA00022989"/>
    </source>
</evidence>
<organism evidence="12 13">
    <name type="scientific">Dimorphilus gyrociliatus</name>
    <dbReference type="NCBI Taxonomy" id="2664684"/>
    <lineage>
        <taxon>Eukaryota</taxon>
        <taxon>Metazoa</taxon>
        <taxon>Spiralia</taxon>
        <taxon>Lophotrochozoa</taxon>
        <taxon>Annelida</taxon>
        <taxon>Polychaeta</taxon>
        <taxon>Polychaeta incertae sedis</taxon>
        <taxon>Dinophilidae</taxon>
        <taxon>Dimorphilus</taxon>
    </lineage>
</organism>
<evidence type="ECO:0000256" key="10">
    <source>
        <dbReference type="ARBA" id="ARBA00038150"/>
    </source>
</evidence>
<dbReference type="PANTHER" id="PTHR19297">
    <property type="entry name" value="GLYCOSYLTRANSFERASE 14 FAMILY MEMBER"/>
    <property type="match status" value="1"/>
</dbReference>
<sequence length="446" mass="52539">MFKKSHLRFWMALMIIAVYVYIRVSFTINNSKNVRIYRRVDTRDWENCSIPFLDSKPMSIRQHYSVNFPYTCRNLIYKTLNDNDMKILSSFRKNYPRIKRRDSDFIELSKDCSKLKSLGYIEDEISDEELNFPLAFNMIVHFNAEQVERQLRALWRPHNIFCIHVDKSSPKVFHDAIRGISSCFNNVFVIDPSIDVVYAGFSRLLADIKCMELLLKSTTNWKYLMNTAGTAFPRMTNYEMVQVLNIYNGANDVEGLFDRPIRSRFEDEWIEVIEDNKSFLKKTGKKNPPPPDGTKIVRGSAYAIFSRNFVHYIINDEKSIRLLEWSRKTWSPDEHYWATLHHLYANPHLHTPGGYRGIPQKKPWLAVFAGWSGEYNCKGKWLRGVCVFSVSDLSAIMLKQHFFVNKFDVQFDAYALDCFEAWIMAKSYCRPKFSLDYYKTLPFIIE</sequence>
<name>A0A7I8V4Y5_9ANNE</name>
<evidence type="ECO:0000256" key="5">
    <source>
        <dbReference type="ARBA" id="ARBA00022692"/>
    </source>
</evidence>
<comment type="similarity">
    <text evidence="10">Belongs to the glycosyltransferase 14 family.</text>
</comment>
<comment type="caution">
    <text evidence="12">The sequence shown here is derived from an EMBL/GenBank/DDBJ whole genome shotgun (WGS) entry which is preliminary data.</text>
</comment>
<evidence type="ECO:0000256" key="1">
    <source>
        <dbReference type="ARBA" id="ARBA00004606"/>
    </source>
</evidence>
<evidence type="ECO:0000313" key="13">
    <source>
        <dbReference type="Proteomes" id="UP000549394"/>
    </source>
</evidence>
<dbReference type="GO" id="GO:0016020">
    <property type="term" value="C:membrane"/>
    <property type="evidence" value="ECO:0007669"/>
    <property type="project" value="UniProtKB-SubCell"/>
</dbReference>
<reference evidence="12 13" key="1">
    <citation type="submission" date="2020-08" db="EMBL/GenBank/DDBJ databases">
        <authorList>
            <person name="Hejnol A."/>
        </authorList>
    </citation>
    <scope>NUCLEOTIDE SEQUENCE [LARGE SCALE GENOMIC DNA]</scope>
</reference>
<gene>
    <name evidence="12" type="ORF">DGYR_LOCUS522</name>
</gene>
<keyword evidence="7 11" id="KW-1133">Transmembrane helix</keyword>
<keyword evidence="13" id="KW-1185">Reference proteome</keyword>
<keyword evidence="4" id="KW-0808">Transferase</keyword>
<evidence type="ECO:0000256" key="3">
    <source>
        <dbReference type="ARBA" id="ARBA00022676"/>
    </source>
</evidence>
<dbReference type="GO" id="GO:0008375">
    <property type="term" value="F:acetylglucosaminyltransferase activity"/>
    <property type="evidence" value="ECO:0007669"/>
    <property type="project" value="TreeGrafter"/>
</dbReference>
<evidence type="ECO:0000256" key="8">
    <source>
        <dbReference type="ARBA" id="ARBA00023136"/>
    </source>
</evidence>
<dbReference type="Pfam" id="PF02485">
    <property type="entry name" value="Branch"/>
    <property type="match status" value="1"/>
</dbReference>
<evidence type="ECO:0000256" key="6">
    <source>
        <dbReference type="ARBA" id="ARBA00022968"/>
    </source>
</evidence>
<dbReference type="PANTHER" id="PTHR19297:SF181">
    <property type="entry name" value="PROTEIN XYLOSYLTRANSFERASE"/>
    <property type="match status" value="1"/>
</dbReference>
<keyword evidence="3" id="KW-0328">Glycosyltransferase</keyword>
<keyword evidence="9" id="KW-0325">Glycoprotein</keyword>
<keyword evidence="6" id="KW-0735">Signal-anchor</keyword>
<evidence type="ECO:0000256" key="11">
    <source>
        <dbReference type="SAM" id="Phobius"/>
    </source>
</evidence>
<evidence type="ECO:0000313" key="12">
    <source>
        <dbReference type="EMBL" id="CAD5111198.1"/>
    </source>
</evidence>
<keyword evidence="8 11" id="KW-0472">Membrane</keyword>
<comment type="subcellular location">
    <subcellularLocation>
        <location evidence="1">Membrane</location>
        <topology evidence="1">Single-pass type II membrane protein</topology>
    </subcellularLocation>
</comment>
<accession>A0A7I8V4Y5</accession>
<feature type="transmembrane region" description="Helical" evidence="11">
    <location>
        <begin position="7"/>
        <end position="26"/>
    </location>
</feature>
<dbReference type="EMBL" id="CAJFCJ010000001">
    <property type="protein sequence ID" value="CAD5111198.1"/>
    <property type="molecule type" value="Genomic_DNA"/>
</dbReference>
<dbReference type="AlphaFoldDB" id="A0A7I8V4Y5"/>
<dbReference type="Proteomes" id="UP000549394">
    <property type="component" value="Unassembled WGS sequence"/>
</dbReference>
<evidence type="ECO:0000256" key="2">
    <source>
        <dbReference type="ARBA" id="ARBA00004922"/>
    </source>
</evidence>
<keyword evidence="5 11" id="KW-0812">Transmembrane</keyword>
<dbReference type="OrthoDB" id="2019572at2759"/>
<evidence type="ECO:0000256" key="4">
    <source>
        <dbReference type="ARBA" id="ARBA00022679"/>
    </source>
</evidence>
<comment type="pathway">
    <text evidence="2">Protein modification; protein glycosylation.</text>
</comment>
<evidence type="ECO:0000256" key="9">
    <source>
        <dbReference type="ARBA" id="ARBA00023180"/>
    </source>
</evidence>
<protein>
    <submittedName>
        <fullName evidence="12">Uncharacterized protein</fullName>
    </submittedName>
</protein>
<proteinExistence type="inferred from homology"/>